<dbReference type="InterPro" id="IPR000326">
    <property type="entry name" value="PAP2/HPO"/>
</dbReference>
<dbReference type="Gene3D" id="1.20.144.10">
    <property type="entry name" value="Phosphatidic acid phosphatase type 2/haloperoxidase"/>
    <property type="match status" value="2"/>
</dbReference>
<gene>
    <name evidence="14" type="ORF">SNE40_001487</name>
</gene>
<dbReference type="FunFam" id="1.20.144.10:FF:000003">
    <property type="entry name" value="Dolichyldiphosphatase 1"/>
    <property type="match status" value="1"/>
</dbReference>
<evidence type="ECO:0000256" key="11">
    <source>
        <dbReference type="RuleBase" id="RU367078"/>
    </source>
</evidence>
<evidence type="ECO:0000256" key="10">
    <source>
        <dbReference type="ARBA" id="ARBA00047349"/>
    </source>
</evidence>
<dbReference type="InterPro" id="IPR039667">
    <property type="entry name" value="Dolichyldiphosphatase_PAP2"/>
</dbReference>
<dbReference type="AlphaFoldDB" id="A0AAN8KIT6"/>
<evidence type="ECO:0000313" key="15">
    <source>
        <dbReference type="Proteomes" id="UP001347796"/>
    </source>
</evidence>
<feature type="transmembrane region" description="Helical" evidence="11">
    <location>
        <begin position="45"/>
        <end position="66"/>
    </location>
</feature>
<dbReference type="PANTHER" id="PTHR11247:SF1">
    <property type="entry name" value="DOLICHYLDIPHOSPHATASE 1"/>
    <property type="match status" value="1"/>
</dbReference>
<evidence type="ECO:0000256" key="5">
    <source>
        <dbReference type="ARBA" id="ARBA00022801"/>
    </source>
</evidence>
<keyword evidence="8 11" id="KW-0472">Membrane</keyword>
<feature type="transmembrane region" description="Helical" evidence="11">
    <location>
        <begin position="148"/>
        <end position="170"/>
    </location>
</feature>
<keyword evidence="6 11" id="KW-0256">Endoplasmic reticulum</keyword>
<keyword evidence="4 11" id="KW-0812">Transmembrane</keyword>
<name>A0AAN8KIT6_PATCE</name>
<sequence length="250" mass="28902">MAGAPSTHPNGPIPSGKDGTDNDIEWSAISLTHVEYPKGDLIGKLLAWFSLLPVFIFVGFVTLILFRRELHTMCYLLGMIVNEFINWVLKHLIREPRPSVRDKEGLYCEYGMPSSHAQFMWFFSMYITFFLYIRVYKNYNWSDDLWKYIVSCSCFIIAGIVSYSRVYLAYHTVSQVLWGAVTGLILGALWFAVVQFLLTPLFPYMASCPIGEFLMIRDSTLIPHVLWFEYTSSRTEARSRQRKVTARKSQ</sequence>
<dbReference type="GO" id="GO:0008610">
    <property type="term" value="P:lipid biosynthetic process"/>
    <property type="evidence" value="ECO:0007669"/>
    <property type="project" value="TreeGrafter"/>
</dbReference>
<evidence type="ECO:0000259" key="13">
    <source>
        <dbReference type="SMART" id="SM00014"/>
    </source>
</evidence>
<keyword evidence="5 11" id="KW-0378">Hydrolase</keyword>
<evidence type="ECO:0000313" key="14">
    <source>
        <dbReference type="EMBL" id="KAK6196222.1"/>
    </source>
</evidence>
<dbReference type="InterPro" id="IPR036938">
    <property type="entry name" value="PAP2/HPO_sf"/>
</dbReference>
<evidence type="ECO:0000256" key="6">
    <source>
        <dbReference type="ARBA" id="ARBA00022824"/>
    </source>
</evidence>
<comment type="function">
    <text evidence="9 11">Required for efficient N-glycosylation. Necessary for maintaining optimal levels of dolichol-linked oligosaccharides. Hydrolyzes dolichyl pyrophosphate at a very high rate and dolichyl monophosphate at a much lower rate. Does not act on phosphatidate.</text>
</comment>
<protein>
    <recommendedName>
        <fullName evidence="11">Dolichyldiphosphatase</fullName>
        <ecNumber evidence="11">3.6.1.43</ecNumber>
    </recommendedName>
</protein>
<keyword evidence="15" id="KW-1185">Reference proteome</keyword>
<comment type="similarity">
    <text evidence="3 11">Belongs to the dolichyldiphosphatase family.</text>
</comment>
<comment type="subcellular location">
    <subcellularLocation>
        <location evidence="1 11">Endoplasmic reticulum membrane</location>
        <topology evidence="1 11">Multi-pass membrane protein</topology>
    </subcellularLocation>
</comment>
<dbReference type="CDD" id="cd03382">
    <property type="entry name" value="PAP2_dolichyldiphosphatase"/>
    <property type="match status" value="1"/>
</dbReference>
<dbReference type="SMART" id="SM00014">
    <property type="entry name" value="acidPPc"/>
    <property type="match status" value="1"/>
</dbReference>
<evidence type="ECO:0000256" key="4">
    <source>
        <dbReference type="ARBA" id="ARBA00022692"/>
    </source>
</evidence>
<evidence type="ECO:0000256" key="7">
    <source>
        <dbReference type="ARBA" id="ARBA00022989"/>
    </source>
</evidence>
<dbReference type="EMBL" id="JAZGQO010000001">
    <property type="protein sequence ID" value="KAK6196222.1"/>
    <property type="molecule type" value="Genomic_DNA"/>
</dbReference>
<dbReference type="GO" id="GO:0047874">
    <property type="term" value="F:dolichyldiphosphatase activity"/>
    <property type="evidence" value="ECO:0007669"/>
    <property type="project" value="UniProtKB-UniRule"/>
</dbReference>
<dbReference type="GO" id="GO:0005789">
    <property type="term" value="C:endoplasmic reticulum membrane"/>
    <property type="evidence" value="ECO:0007669"/>
    <property type="project" value="UniProtKB-SubCell"/>
</dbReference>
<evidence type="ECO:0000256" key="1">
    <source>
        <dbReference type="ARBA" id="ARBA00004477"/>
    </source>
</evidence>
<dbReference type="EC" id="3.6.1.43" evidence="11"/>
<comment type="caution">
    <text evidence="14">The sequence shown here is derived from an EMBL/GenBank/DDBJ whole genome shotgun (WGS) entry which is preliminary data.</text>
</comment>
<dbReference type="GO" id="GO:0006487">
    <property type="term" value="P:protein N-linked glycosylation"/>
    <property type="evidence" value="ECO:0007669"/>
    <property type="project" value="UniProtKB-UniRule"/>
</dbReference>
<feature type="transmembrane region" description="Helical" evidence="11">
    <location>
        <begin position="176"/>
        <end position="198"/>
    </location>
</feature>
<feature type="region of interest" description="Disordered" evidence="12">
    <location>
        <begin position="1"/>
        <end position="20"/>
    </location>
</feature>
<reference evidence="14 15" key="1">
    <citation type="submission" date="2024-01" db="EMBL/GenBank/DDBJ databases">
        <title>The genome of the rayed Mediterranean limpet Patella caerulea (Linnaeus, 1758).</title>
        <authorList>
            <person name="Anh-Thu Weber A."/>
            <person name="Halstead-Nussloch G."/>
        </authorList>
    </citation>
    <scope>NUCLEOTIDE SEQUENCE [LARGE SCALE GENOMIC DNA]</scope>
    <source>
        <strain evidence="14">AATW-2023a</strain>
        <tissue evidence="14">Whole specimen</tissue>
    </source>
</reference>
<dbReference type="PANTHER" id="PTHR11247">
    <property type="entry name" value="PALMITOYL-PROTEIN THIOESTERASE/DOLICHYLDIPHOSPHATASE 1"/>
    <property type="match status" value="1"/>
</dbReference>
<evidence type="ECO:0000256" key="12">
    <source>
        <dbReference type="SAM" id="MobiDB-lite"/>
    </source>
</evidence>
<keyword evidence="7 11" id="KW-1133">Transmembrane helix</keyword>
<feature type="transmembrane region" description="Helical" evidence="11">
    <location>
        <begin position="119"/>
        <end position="136"/>
    </location>
</feature>
<evidence type="ECO:0000256" key="9">
    <source>
        <dbReference type="ARBA" id="ARBA00024907"/>
    </source>
</evidence>
<comment type="pathway">
    <text evidence="2 11">Protein modification; protein glycosylation.</text>
</comment>
<dbReference type="Proteomes" id="UP001347796">
    <property type="component" value="Unassembled WGS sequence"/>
</dbReference>
<dbReference type="SUPFAM" id="SSF48317">
    <property type="entry name" value="Acid phosphatase/Vanadium-dependent haloperoxidase"/>
    <property type="match status" value="1"/>
</dbReference>
<evidence type="ECO:0000256" key="2">
    <source>
        <dbReference type="ARBA" id="ARBA00004922"/>
    </source>
</evidence>
<organism evidence="14 15">
    <name type="scientific">Patella caerulea</name>
    <name type="common">Rayed Mediterranean limpet</name>
    <dbReference type="NCBI Taxonomy" id="87958"/>
    <lineage>
        <taxon>Eukaryota</taxon>
        <taxon>Metazoa</taxon>
        <taxon>Spiralia</taxon>
        <taxon>Lophotrochozoa</taxon>
        <taxon>Mollusca</taxon>
        <taxon>Gastropoda</taxon>
        <taxon>Patellogastropoda</taxon>
        <taxon>Patelloidea</taxon>
        <taxon>Patellidae</taxon>
        <taxon>Patella</taxon>
    </lineage>
</organism>
<evidence type="ECO:0000256" key="8">
    <source>
        <dbReference type="ARBA" id="ARBA00023136"/>
    </source>
</evidence>
<dbReference type="Pfam" id="PF01569">
    <property type="entry name" value="PAP2"/>
    <property type="match status" value="1"/>
</dbReference>
<proteinExistence type="inferred from homology"/>
<feature type="transmembrane region" description="Helical" evidence="11">
    <location>
        <begin position="73"/>
        <end position="93"/>
    </location>
</feature>
<accession>A0AAN8KIT6</accession>
<evidence type="ECO:0000256" key="3">
    <source>
        <dbReference type="ARBA" id="ARBA00005518"/>
    </source>
</evidence>
<comment type="catalytic activity">
    <reaction evidence="10 11">
        <text>a di-trans,poly-cis-dolichyl diphosphate + H2O = a di-trans,poly-cis-dolichyl phosphate + phosphate + H(+)</text>
        <dbReference type="Rhea" id="RHEA:14385"/>
        <dbReference type="Rhea" id="RHEA-COMP:19498"/>
        <dbReference type="Rhea" id="RHEA-COMP:19506"/>
        <dbReference type="ChEBI" id="CHEBI:15377"/>
        <dbReference type="ChEBI" id="CHEBI:15378"/>
        <dbReference type="ChEBI" id="CHEBI:43474"/>
        <dbReference type="ChEBI" id="CHEBI:57497"/>
        <dbReference type="ChEBI" id="CHEBI:57683"/>
        <dbReference type="EC" id="3.6.1.43"/>
    </reaction>
</comment>
<feature type="domain" description="Phosphatidic acid phosphatase type 2/haloperoxidase" evidence="13">
    <location>
        <begin position="72"/>
        <end position="191"/>
    </location>
</feature>